<evidence type="ECO:0000313" key="1">
    <source>
        <dbReference type="EMBL" id="NES11910.1"/>
    </source>
</evidence>
<dbReference type="AlphaFoldDB" id="A0A6I5RW90"/>
<dbReference type="Proteomes" id="UP000471751">
    <property type="component" value="Unassembled WGS sequence"/>
</dbReference>
<gene>
    <name evidence="1" type="ORF">G3O07_22740</name>
</gene>
<comment type="caution">
    <text evidence="1">The sequence shown here is derived from an EMBL/GenBank/DDBJ whole genome shotgun (WGS) entry which is preliminary data.</text>
</comment>
<keyword evidence="2" id="KW-1185">Reference proteome</keyword>
<organism evidence="1 2">
    <name type="scientific">Pseudomonas laurentiana</name>
    <dbReference type="NCBI Taxonomy" id="2364649"/>
    <lineage>
        <taxon>Bacteria</taxon>
        <taxon>Pseudomonadati</taxon>
        <taxon>Pseudomonadota</taxon>
        <taxon>Gammaproteobacteria</taxon>
        <taxon>Pseudomonadales</taxon>
        <taxon>Pseudomonadaceae</taxon>
        <taxon>Pseudomonas</taxon>
    </lineage>
</organism>
<reference evidence="1 2" key="1">
    <citation type="submission" date="2020-02" db="EMBL/GenBank/DDBJ databases">
        <title>Broccoli isolated Pseudomonas sp.</title>
        <authorList>
            <person name="Fujikawa T."/>
            <person name="Sawada H."/>
        </authorList>
    </citation>
    <scope>NUCLEOTIDE SEQUENCE [LARGE SCALE GENOMIC DNA]</scope>
    <source>
        <strain evidence="1 2">JCM 32154</strain>
    </source>
</reference>
<sequence length="111" mass="12121">MPQLSATLATLQAQGTVVAASAQYRDQYPFSLRLTKPLQLIPEGDELAWAQANPTGVLLVNHKAMSAEQRQAALITQTFRGSDAALWPATTLTRHPDYLSNERVEDANATE</sequence>
<evidence type="ECO:0000313" key="2">
    <source>
        <dbReference type="Proteomes" id="UP000471751"/>
    </source>
</evidence>
<protein>
    <submittedName>
        <fullName evidence="1">Uncharacterized protein</fullName>
    </submittedName>
</protein>
<name>A0A6I5RW90_9PSED</name>
<accession>A0A6I5RW90</accession>
<proteinExistence type="predicted"/>
<dbReference type="EMBL" id="JAAHBT010000350">
    <property type="protein sequence ID" value="NES11910.1"/>
    <property type="molecule type" value="Genomic_DNA"/>
</dbReference>